<keyword evidence="14" id="KW-1185">Reference proteome</keyword>
<keyword evidence="12" id="KW-0472">Membrane</keyword>
<evidence type="ECO:0000313" key="14">
    <source>
        <dbReference type="Proteomes" id="UP000579136"/>
    </source>
</evidence>
<name>A0A9Q2CZW4_9STAP</name>
<dbReference type="InterPro" id="IPR045304">
    <property type="entry name" value="LbH_SAT"/>
</dbReference>
<gene>
    <name evidence="13" type="ORF">HNQ45_000788</name>
</gene>
<dbReference type="InterPro" id="IPR042122">
    <property type="entry name" value="Ser_AcTrfase_N_sf"/>
</dbReference>
<evidence type="ECO:0000313" key="13">
    <source>
        <dbReference type="EMBL" id="MBB5175904.1"/>
    </source>
</evidence>
<proteinExistence type="inferred from homology"/>
<sequence length="217" mass="24091">MFKRVKEDIDMVQELDPAATSRMMVFLTYSGMHAIWGHLVANWFYKRKMHVIARIISQLNRFLTGIEIHPGATIGRRLFIDHGMGIVIGETTIIGNDVTLYQGVTLGGTGKEKGKRHPTIEDKVLVATGAQVLGNITIGEGTNIGANSVVLKNVPSYSTVVGIPGHIVRRHGKRVPSDTLNHRNLPDPILNKILDLEKEISEFKQKERNEVKDGSHI</sequence>
<evidence type="ECO:0000256" key="9">
    <source>
        <dbReference type="ARBA" id="ARBA00023315"/>
    </source>
</evidence>
<keyword evidence="9 11" id="KW-0012">Acyltransferase</keyword>
<dbReference type="NCBIfam" id="TIGR01172">
    <property type="entry name" value="cysE"/>
    <property type="match status" value="1"/>
</dbReference>
<evidence type="ECO:0000256" key="5">
    <source>
        <dbReference type="ARBA" id="ARBA00022605"/>
    </source>
</evidence>
<keyword evidence="12" id="KW-0812">Transmembrane</keyword>
<dbReference type="GO" id="GO:0009001">
    <property type="term" value="F:serine O-acetyltransferase activity"/>
    <property type="evidence" value="ECO:0007669"/>
    <property type="project" value="UniProtKB-EC"/>
</dbReference>
<dbReference type="CDD" id="cd03354">
    <property type="entry name" value="LbH_SAT"/>
    <property type="match status" value="1"/>
</dbReference>
<dbReference type="FunFam" id="2.160.10.10:FF:000007">
    <property type="entry name" value="Serine acetyltransferase"/>
    <property type="match status" value="1"/>
</dbReference>
<dbReference type="EMBL" id="JACHHF010000004">
    <property type="protein sequence ID" value="MBB5175904.1"/>
    <property type="molecule type" value="Genomic_DNA"/>
</dbReference>
<dbReference type="PIRSF" id="PIRSF000441">
    <property type="entry name" value="CysE"/>
    <property type="match status" value="1"/>
</dbReference>
<feature type="transmembrane region" description="Helical" evidence="12">
    <location>
        <begin position="23"/>
        <end position="45"/>
    </location>
</feature>
<dbReference type="Proteomes" id="UP000579136">
    <property type="component" value="Unassembled WGS sequence"/>
</dbReference>
<organism evidence="13 14">
    <name type="scientific">Nosocomiicoccus ampullae</name>
    <dbReference type="NCBI Taxonomy" id="489910"/>
    <lineage>
        <taxon>Bacteria</taxon>
        <taxon>Bacillati</taxon>
        <taxon>Bacillota</taxon>
        <taxon>Bacilli</taxon>
        <taxon>Bacillales</taxon>
        <taxon>Staphylococcaceae</taxon>
        <taxon>Nosocomiicoccus</taxon>
    </lineage>
</organism>
<dbReference type="InterPro" id="IPR005881">
    <property type="entry name" value="Ser_O-AcTrfase"/>
</dbReference>
<dbReference type="PROSITE" id="PS00101">
    <property type="entry name" value="HEXAPEP_TRANSFERASES"/>
    <property type="match status" value="1"/>
</dbReference>
<dbReference type="InterPro" id="IPR011004">
    <property type="entry name" value="Trimer_LpxA-like_sf"/>
</dbReference>
<comment type="caution">
    <text evidence="13">The sequence shown here is derived from an EMBL/GenBank/DDBJ whole genome shotgun (WGS) entry which is preliminary data.</text>
</comment>
<comment type="similarity">
    <text evidence="2 11">Belongs to the transferase hexapeptide repeat family.</text>
</comment>
<evidence type="ECO:0000256" key="2">
    <source>
        <dbReference type="ARBA" id="ARBA00007274"/>
    </source>
</evidence>
<keyword evidence="7" id="KW-0677">Repeat</keyword>
<evidence type="ECO:0000256" key="3">
    <source>
        <dbReference type="ARBA" id="ARBA00013266"/>
    </source>
</evidence>
<dbReference type="Gene3D" id="1.10.3130.10">
    <property type="entry name" value="serine acetyltransferase, domain 1"/>
    <property type="match status" value="1"/>
</dbReference>
<comment type="catalytic activity">
    <reaction evidence="10 11">
        <text>L-serine + acetyl-CoA = O-acetyl-L-serine + CoA</text>
        <dbReference type="Rhea" id="RHEA:24560"/>
        <dbReference type="ChEBI" id="CHEBI:33384"/>
        <dbReference type="ChEBI" id="CHEBI:57287"/>
        <dbReference type="ChEBI" id="CHEBI:57288"/>
        <dbReference type="ChEBI" id="CHEBI:58340"/>
        <dbReference type="EC" id="2.3.1.30"/>
    </reaction>
</comment>
<accession>A0A9Q2CZW4</accession>
<protein>
    <recommendedName>
        <fullName evidence="4 11">Serine acetyltransferase</fullName>
        <ecNumber evidence="3 11">2.3.1.30</ecNumber>
    </recommendedName>
</protein>
<evidence type="ECO:0000256" key="10">
    <source>
        <dbReference type="ARBA" id="ARBA00049486"/>
    </source>
</evidence>
<dbReference type="Pfam" id="PF00132">
    <property type="entry name" value="Hexapep"/>
    <property type="match status" value="1"/>
</dbReference>
<dbReference type="InterPro" id="IPR053376">
    <property type="entry name" value="Serine_acetyltransferase"/>
</dbReference>
<dbReference type="NCBIfam" id="NF041874">
    <property type="entry name" value="EPS_EpsC"/>
    <property type="match status" value="1"/>
</dbReference>
<dbReference type="AlphaFoldDB" id="A0A9Q2CZW4"/>
<evidence type="ECO:0000256" key="4">
    <source>
        <dbReference type="ARBA" id="ARBA00018522"/>
    </source>
</evidence>
<keyword evidence="5" id="KW-0028">Amino-acid biosynthesis</keyword>
<comment type="pathway">
    <text evidence="1">Amino-acid biosynthesis; L-cysteine biosynthesis; L-cysteine from L-serine: step 1/2.</text>
</comment>
<dbReference type="GO" id="GO:0006535">
    <property type="term" value="P:cysteine biosynthetic process from serine"/>
    <property type="evidence" value="ECO:0007669"/>
    <property type="project" value="InterPro"/>
</dbReference>
<keyword evidence="6 11" id="KW-0808">Transferase</keyword>
<evidence type="ECO:0000256" key="6">
    <source>
        <dbReference type="ARBA" id="ARBA00022679"/>
    </source>
</evidence>
<evidence type="ECO:0000256" key="1">
    <source>
        <dbReference type="ARBA" id="ARBA00004876"/>
    </source>
</evidence>
<dbReference type="InterPro" id="IPR001451">
    <property type="entry name" value="Hexapep"/>
</dbReference>
<dbReference type="SUPFAM" id="SSF51161">
    <property type="entry name" value="Trimeric LpxA-like enzymes"/>
    <property type="match status" value="1"/>
</dbReference>
<dbReference type="Gene3D" id="2.160.10.10">
    <property type="entry name" value="Hexapeptide repeat proteins"/>
    <property type="match status" value="1"/>
</dbReference>
<dbReference type="RefSeq" id="WP_183673653.1">
    <property type="nucleotide sequence ID" value="NZ_CBCRYX010000006.1"/>
</dbReference>
<dbReference type="InterPro" id="IPR018357">
    <property type="entry name" value="Hexapep_transf_CS"/>
</dbReference>
<evidence type="ECO:0000256" key="12">
    <source>
        <dbReference type="SAM" id="Phobius"/>
    </source>
</evidence>
<reference evidence="13 14" key="1">
    <citation type="submission" date="2020-08" db="EMBL/GenBank/DDBJ databases">
        <title>Genomic Encyclopedia of Type Strains, Phase IV (KMG-IV): sequencing the most valuable type-strain genomes for metagenomic binning, comparative biology and taxonomic classification.</title>
        <authorList>
            <person name="Goeker M."/>
        </authorList>
    </citation>
    <scope>NUCLEOTIDE SEQUENCE [LARGE SCALE GENOMIC DNA]</scope>
    <source>
        <strain evidence="13 14">DSM 19163</strain>
    </source>
</reference>
<evidence type="ECO:0000256" key="11">
    <source>
        <dbReference type="PIRNR" id="PIRNR000441"/>
    </source>
</evidence>
<dbReference type="EC" id="2.3.1.30" evidence="3 11"/>
<evidence type="ECO:0000256" key="7">
    <source>
        <dbReference type="ARBA" id="ARBA00022737"/>
    </source>
</evidence>
<keyword evidence="8" id="KW-0198">Cysteine biosynthesis</keyword>
<keyword evidence="12" id="KW-1133">Transmembrane helix</keyword>
<evidence type="ECO:0000256" key="8">
    <source>
        <dbReference type="ARBA" id="ARBA00023192"/>
    </source>
</evidence>
<dbReference type="PANTHER" id="PTHR42811">
    <property type="entry name" value="SERINE ACETYLTRANSFERASE"/>
    <property type="match status" value="1"/>
</dbReference>
<dbReference type="GO" id="GO:0005737">
    <property type="term" value="C:cytoplasm"/>
    <property type="evidence" value="ECO:0007669"/>
    <property type="project" value="InterPro"/>
</dbReference>